<dbReference type="VEuPathDB" id="TriTrypDB:BSAL_23140"/>
<keyword evidence="3" id="KW-1185">Reference proteome</keyword>
<proteinExistence type="predicted"/>
<reference evidence="3" key="1">
    <citation type="submission" date="2015-09" db="EMBL/GenBank/DDBJ databases">
        <authorList>
            <consortium name="Pathogen Informatics"/>
        </authorList>
    </citation>
    <scope>NUCLEOTIDE SEQUENCE [LARGE SCALE GENOMIC DNA]</scope>
    <source>
        <strain evidence="3">Lake Konstanz</strain>
    </source>
</reference>
<evidence type="ECO:0000313" key="2">
    <source>
        <dbReference type="EMBL" id="CUG89734.1"/>
    </source>
</evidence>
<keyword evidence="1 2" id="KW-0812">Transmembrane</keyword>
<keyword evidence="1" id="KW-0472">Membrane</keyword>
<feature type="transmembrane region" description="Helical" evidence="1">
    <location>
        <begin position="74"/>
        <end position="94"/>
    </location>
</feature>
<organism evidence="2 3">
    <name type="scientific">Bodo saltans</name>
    <name type="common">Flagellated protozoan</name>
    <dbReference type="NCBI Taxonomy" id="75058"/>
    <lineage>
        <taxon>Eukaryota</taxon>
        <taxon>Discoba</taxon>
        <taxon>Euglenozoa</taxon>
        <taxon>Kinetoplastea</taxon>
        <taxon>Metakinetoplastina</taxon>
        <taxon>Eubodonida</taxon>
        <taxon>Bodonidae</taxon>
        <taxon>Bodo</taxon>
    </lineage>
</organism>
<dbReference type="Proteomes" id="UP000051952">
    <property type="component" value="Unassembled WGS sequence"/>
</dbReference>
<evidence type="ECO:0000256" key="1">
    <source>
        <dbReference type="SAM" id="Phobius"/>
    </source>
</evidence>
<keyword evidence="1" id="KW-1133">Transmembrane helix</keyword>
<sequence>MTSRPHTPRRFGTSHTPQAVDLLDGRRSAAADENIAGLYPEYWKNSGQAFRLRPRSNLCATQARSMQSLFDSTYKVYFLFLLFMFVVCCVMSSVV</sequence>
<gene>
    <name evidence="2" type="ORF">BSAL_23140</name>
</gene>
<protein>
    <submittedName>
        <fullName evidence="2">Transmembrane protein, putative</fullName>
    </submittedName>
</protein>
<dbReference type="EMBL" id="CYKH01001766">
    <property type="protein sequence ID" value="CUG89734.1"/>
    <property type="molecule type" value="Genomic_DNA"/>
</dbReference>
<accession>A0A0S4JL28</accession>
<dbReference type="AlphaFoldDB" id="A0A0S4JL28"/>
<name>A0A0S4JL28_BODSA</name>
<evidence type="ECO:0000313" key="3">
    <source>
        <dbReference type="Proteomes" id="UP000051952"/>
    </source>
</evidence>